<evidence type="ECO:0000313" key="4">
    <source>
        <dbReference type="Proteomes" id="UP000019030"/>
    </source>
</evidence>
<dbReference type="STRING" id="1441930.Z042_23170"/>
<feature type="compositionally biased region" description="Low complexity" evidence="2">
    <location>
        <begin position="67"/>
        <end position="76"/>
    </location>
</feature>
<reference evidence="3 4" key="2">
    <citation type="submission" date="2015-03" db="EMBL/GenBank/DDBJ databases">
        <authorList>
            <person name="Chan K.-G."/>
        </authorList>
    </citation>
    <scope>NUCLEOTIDE SEQUENCE [LARGE SCALE GENOMIC DNA]</scope>
    <source>
        <strain evidence="3 4">RB-25</strain>
    </source>
</reference>
<reference evidence="3 4" key="1">
    <citation type="submission" date="2014-01" db="EMBL/GenBank/DDBJ databases">
        <title>Isolation of Serratia multitudinisentens RB-25 from Ex-Landfill site.</title>
        <authorList>
            <person name="Robson E.H.J."/>
        </authorList>
    </citation>
    <scope>NUCLEOTIDE SEQUENCE [LARGE SCALE GENOMIC DNA]</scope>
    <source>
        <strain evidence="3 4">RB-25</strain>
    </source>
</reference>
<feature type="coiled-coil region" evidence="1">
    <location>
        <begin position="107"/>
        <end position="144"/>
    </location>
</feature>
<protein>
    <submittedName>
        <fullName evidence="3">Uncharacterized protein</fullName>
    </submittedName>
</protein>
<dbReference type="EMBL" id="CP007044">
    <property type="protein sequence ID" value="AHG22188.1"/>
    <property type="molecule type" value="Genomic_DNA"/>
</dbReference>
<evidence type="ECO:0000313" key="3">
    <source>
        <dbReference type="EMBL" id="AHG22188.1"/>
    </source>
</evidence>
<feature type="region of interest" description="Disordered" evidence="2">
    <location>
        <begin position="259"/>
        <end position="280"/>
    </location>
</feature>
<dbReference type="HOGENOM" id="CLU_066019_0_0_6"/>
<dbReference type="AlphaFoldDB" id="W0LE98"/>
<evidence type="ECO:0000256" key="1">
    <source>
        <dbReference type="SAM" id="Coils"/>
    </source>
</evidence>
<accession>W0LE98</accession>
<name>W0LE98_9GAMM</name>
<gene>
    <name evidence="3" type="ORF">Z042_23170</name>
</gene>
<dbReference type="KEGG" id="sfo:Z042_23170"/>
<sequence length="355" mass="38136">MNLDLTGNETAEELEAMLERLGDVEISDMPPVPAAPGTTTTTAPAVVTTTVEQTKTGDKEASPTPGETVEQTTAPVTTTVEVDDKPLGILGKDGKHVIPYAVLEAARAESRRIAENSQQTVSELEQTKRQLQLLTQQVNQAGLTPAELPEKSQITPEQLAAIRRDFPDLAGVFETMAQKIEYLQQVAPSNQPVPAGQQDNPVAVALKATPDLDQWQTADPDRFELAVHIDDKLKNDPAWKDKPLTERFSEVVKRTKAAYGEKVEDSQPQPATTAQTAQPPAVQLTAEQLQKIADDKLAAAKAATAVPASPSDIGSTTVHQPTLLEQAVSADDQQLAAMFANMTEAQIDALLDQTI</sequence>
<dbReference type="eggNOG" id="ENOG5031Y6M">
    <property type="taxonomic scope" value="Bacteria"/>
</dbReference>
<keyword evidence="1" id="KW-0175">Coiled coil</keyword>
<keyword evidence="4" id="KW-1185">Reference proteome</keyword>
<organism evidence="3 4">
    <name type="scientific">Chania multitudinisentens RB-25</name>
    <dbReference type="NCBI Taxonomy" id="1441930"/>
    <lineage>
        <taxon>Bacteria</taxon>
        <taxon>Pseudomonadati</taxon>
        <taxon>Pseudomonadota</taxon>
        <taxon>Gammaproteobacteria</taxon>
        <taxon>Enterobacterales</taxon>
        <taxon>Yersiniaceae</taxon>
        <taxon>Chania</taxon>
    </lineage>
</organism>
<feature type="compositionally biased region" description="Low complexity" evidence="2">
    <location>
        <begin position="35"/>
        <end position="51"/>
    </location>
</feature>
<feature type="region of interest" description="Disordered" evidence="2">
    <location>
        <begin position="27"/>
        <end position="76"/>
    </location>
</feature>
<proteinExistence type="predicted"/>
<feature type="compositionally biased region" description="Low complexity" evidence="2">
    <location>
        <begin position="267"/>
        <end position="280"/>
    </location>
</feature>
<dbReference type="OrthoDB" id="9156113at2"/>
<dbReference type="Proteomes" id="UP000019030">
    <property type="component" value="Chromosome"/>
</dbReference>
<evidence type="ECO:0000256" key="2">
    <source>
        <dbReference type="SAM" id="MobiDB-lite"/>
    </source>
</evidence>
<dbReference type="PATRIC" id="fig|1441930.4.peg.4581"/>